<keyword evidence="3" id="KW-0732">Signal</keyword>
<feature type="domain" description="LysM" evidence="8">
    <location>
        <begin position="266"/>
        <end position="309"/>
    </location>
</feature>
<keyword evidence="6" id="KW-0788">Thiol protease</keyword>
<dbReference type="OrthoDB" id="9813368at2"/>
<sequence length="629" mass="68368">MTQLLRHELRQVADKEEYEIVIYLDDNMTEFAQELGTIPKEKGDFVSSVKELIKERYPKIKVTMLKVMIGGIAVTSIPLLGANMTSVEAAELPNSPTVQLQDVSSTYYTVQSGDTLYYLASYYNTSVNAIKDANQLSSNTLQVGQKLVIPKTMHTVNPGETLSMLARSYGTTVDSIRDANGLTNNLIRVGQSLTIPVMIQDAQVSTNVQADNQQYTVVPGDTLSAIAKRFGTSIDVLKSSNQLSSDLLRIGQTLTIPNINTDTQQTTHVVAVGDSLWAIANKYKVSIDALKTANALTSNLLSIGQEITIPTTGTGMKEKNIPTTNNEQYIVASGDSLWGIANKHNVTVDEIRVTNNLDNDTLQVGQKLIIPKESMGVLSPVTTPASSEATYKVVSGDTLYSVARNNNVSVDALKQANKLTTNNLTVGQVLTIPSKGDVTQESPTKEDVSVQGVQQSLKLLGYYAVPTMTGTYDASTTTAIKNFQSDYGISVSGKVDQETQLAIEHAVVKQSIIKDSVNYLGVPYLWGGTSPSGFDCSGFVYYMFNQHGIDMPRNTSSGLYKQGESISTNQLQPGDLVFFAVNSTGNISHVGFYMGDNQWISATSSKGIAVYSMDNSYWSKYYVGAKRVY</sequence>
<dbReference type="PANTHER" id="PTHR33734:SF22">
    <property type="entry name" value="MEMBRANE-BOUND LYTIC MUREIN TRANSGLYCOSYLASE D"/>
    <property type="match status" value="1"/>
</dbReference>
<dbReference type="Gene3D" id="1.10.101.10">
    <property type="entry name" value="PGBD-like superfamily/PGBD"/>
    <property type="match status" value="1"/>
</dbReference>
<dbReference type="SUPFAM" id="SSF54106">
    <property type="entry name" value="LysM domain"/>
    <property type="match status" value="6"/>
</dbReference>
<feature type="domain" description="LysM" evidence="8">
    <location>
        <begin position="152"/>
        <end position="195"/>
    </location>
</feature>
<dbReference type="Proteomes" id="UP000183988">
    <property type="component" value="Unassembled WGS sequence"/>
</dbReference>
<evidence type="ECO:0000256" key="3">
    <source>
        <dbReference type="ARBA" id="ARBA00022729"/>
    </source>
</evidence>
<keyword evidence="2" id="KW-0645">Protease</keyword>
<dbReference type="AlphaFoldDB" id="A0A1M5FNY4"/>
<organism evidence="10 11">
    <name type="scientific">Ornithinibacillus halophilus</name>
    <dbReference type="NCBI Taxonomy" id="930117"/>
    <lineage>
        <taxon>Bacteria</taxon>
        <taxon>Bacillati</taxon>
        <taxon>Bacillota</taxon>
        <taxon>Bacilli</taxon>
        <taxon>Bacillales</taxon>
        <taxon>Bacillaceae</taxon>
        <taxon>Ornithinibacillus</taxon>
    </lineage>
</organism>
<dbReference type="RefSeq" id="WP_084063234.1">
    <property type="nucleotide sequence ID" value="NZ_FQVW01000009.1"/>
</dbReference>
<dbReference type="EMBL" id="FQVW01000009">
    <property type="protein sequence ID" value="SHF93250.1"/>
    <property type="molecule type" value="Genomic_DNA"/>
</dbReference>
<dbReference type="GO" id="GO:0008932">
    <property type="term" value="F:lytic endotransglycosylase activity"/>
    <property type="evidence" value="ECO:0007669"/>
    <property type="project" value="TreeGrafter"/>
</dbReference>
<dbReference type="SUPFAM" id="SSF47090">
    <property type="entry name" value="PGBD-like"/>
    <property type="match status" value="1"/>
</dbReference>
<evidence type="ECO:0000256" key="6">
    <source>
        <dbReference type="ARBA" id="ARBA00022807"/>
    </source>
</evidence>
<feature type="domain" description="NlpC/P60" evidence="9">
    <location>
        <begin position="506"/>
        <end position="629"/>
    </location>
</feature>
<reference evidence="10 11" key="1">
    <citation type="submission" date="2016-11" db="EMBL/GenBank/DDBJ databases">
        <authorList>
            <person name="Jaros S."/>
            <person name="Januszkiewicz K."/>
            <person name="Wedrychowicz H."/>
        </authorList>
    </citation>
    <scope>NUCLEOTIDE SEQUENCE [LARGE SCALE GENOMIC DNA]</scope>
    <source>
        <strain evidence="10 11">IBRC-M 10683</strain>
    </source>
</reference>
<dbReference type="InterPro" id="IPR036779">
    <property type="entry name" value="LysM_dom_sf"/>
</dbReference>
<keyword evidence="11" id="KW-1185">Reference proteome</keyword>
<evidence type="ECO:0000313" key="10">
    <source>
        <dbReference type="EMBL" id="SHF93250.1"/>
    </source>
</evidence>
<dbReference type="PROSITE" id="PS51935">
    <property type="entry name" value="NLPC_P60"/>
    <property type="match status" value="1"/>
</dbReference>
<evidence type="ECO:0000313" key="11">
    <source>
        <dbReference type="Proteomes" id="UP000183988"/>
    </source>
</evidence>
<gene>
    <name evidence="10" type="ORF">SAMN05216225_100963</name>
</gene>
<evidence type="ECO:0000259" key="8">
    <source>
        <dbReference type="PROSITE" id="PS51782"/>
    </source>
</evidence>
<comment type="similarity">
    <text evidence="1">Belongs to the peptidase C40 family.</text>
</comment>
<dbReference type="GO" id="GO:0008234">
    <property type="term" value="F:cysteine-type peptidase activity"/>
    <property type="evidence" value="ECO:0007669"/>
    <property type="project" value="UniProtKB-KW"/>
</dbReference>
<dbReference type="InterPro" id="IPR018392">
    <property type="entry name" value="LysM"/>
</dbReference>
<keyword evidence="7" id="KW-0961">Cell wall biogenesis/degradation</keyword>
<dbReference type="Pfam" id="PF01471">
    <property type="entry name" value="PG_binding_1"/>
    <property type="match status" value="1"/>
</dbReference>
<proteinExistence type="inferred from homology"/>
<evidence type="ECO:0000256" key="2">
    <source>
        <dbReference type="ARBA" id="ARBA00022670"/>
    </source>
</evidence>
<dbReference type="GO" id="GO:0071555">
    <property type="term" value="P:cell wall organization"/>
    <property type="evidence" value="ECO:0007669"/>
    <property type="project" value="UniProtKB-KW"/>
</dbReference>
<keyword evidence="5 10" id="KW-0378">Hydrolase</keyword>
<evidence type="ECO:0000256" key="4">
    <source>
        <dbReference type="ARBA" id="ARBA00022737"/>
    </source>
</evidence>
<dbReference type="InterPro" id="IPR002477">
    <property type="entry name" value="Peptidoglycan-bd-like"/>
</dbReference>
<dbReference type="SUPFAM" id="SSF54001">
    <property type="entry name" value="Cysteine proteinases"/>
    <property type="match status" value="1"/>
</dbReference>
<accession>A0A1M5FNY4</accession>
<protein>
    <submittedName>
        <fullName evidence="10">Cell wall-associated hydrolase, NlpC family</fullName>
    </submittedName>
</protein>
<dbReference type="PANTHER" id="PTHR33734">
    <property type="entry name" value="LYSM DOMAIN-CONTAINING GPI-ANCHORED PROTEIN 2"/>
    <property type="match status" value="1"/>
</dbReference>
<dbReference type="Pfam" id="PF01476">
    <property type="entry name" value="LysM"/>
    <property type="match status" value="6"/>
</dbReference>
<dbReference type="Pfam" id="PF00877">
    <property type="entry name" value="NLPC_P60"/>
    <property type="match status" value="1"/>
</dbReference>
<feature type="domain" description="LysM" evidence="8">
    <location>
        <begin position="389"/>
        <end position="432"/>
    </location>
</feature>
<feature type="domain" description="LysM" evidence="8">
    <location>
        <begin position="213"/>
        <end position="256"/>
    </location>
</feature>
<dbReference type="CDD" id="cd00118">
    <property type="entry name" value="LysM"/>
    <property type="match status" value="6"/>
</dbReference>
<feature type="domain" description="LysM" evidence="8">
    <location>
        <begin position="327"/>
        <end position="370"/>
    </location>
</feature>
<dbReference type="InterPro" id="IPR000064">
    <property type="entry name" value="NLP_P60_dom"/>
</dbReference>
<evidence type="ECO:0000256" key="7">
    <source>
        <dbReference type="ARBA" id="ARBA00023316"/>
    </source>
</evidence>
<dbReference type="InterPro" id="IPR036366">
    <property type="entry name" value="PGBDSf"/>
</dbReference>
<dbReference type="Gene3D" id="3.90.1720.10">
    <property type="entry name" value="endopeptidase domain like (from Nostoc punctiforme)"/>
    <property type="match status" value="1"/>
</dbReference>
<dbReference type="Gene3D" id="3.10.350.10">
    <property type="entry name" value="LysM domain"/>
    <property type="match status" value="6"/>
</dbReference>
<keyword evidence="4" id="KW-0677">Repeat</keyword>
<dbReference type="SMART" id="SM00257">
    <property type="entry name" value="LysM"/>
    <property type="match status" value="6"/>
</dbReference>
<dbReference type="STRING" id="930117.SAMN05216225_100963"/>
<name>A0A1M5FNY4_9BACI</name>
<feature type="domain" description="LysM" evidence="8">
    <location>
        <begin position="106"/>
        <end position="149"/>
    </location>
</feature>
<evidence type="ECO:0000256" key="5">
    <source>
        <dbReference type="ARBA" id="ARBA00022801"/>
    </source>
</evidence>
<dbReference type="PROSITE" id="PS51782">
    <property type="entry name" value="LYSM"/>
    <property type="match status" value="6"/>
</dbReference>
<evidence type="ECO:0000259" key="9">
    <source>
        <dbReference type="PROSITE" id="PS51935"/>
    </source>
</evidence>
<dbReference type="GO" id="GO:0006508">
    <property type="term" value="P:proteolysis"/>
    <property type="evidence" value="ECO:0007669"/>
    <property type="project" value="UniProtKB-KW"/>
</dbReference>
<dbReference type="InterPro" id="IPR038765">
    <property type="entry name" value="Papain-like_cys_pep_sf"/>
</dbReference>
<evidence type="ECO:0000256" key="1">
    <source>
        <dbReference type="ARBA" id="ARBA00007074"/>
    </source>
</evidence>
<dbReference type="InterPro" id="IPR036365">
    <property type="entry name" value="PGBD-like_sf"/>
</dbReference>